<evidence type="ECO:0000313" key="2">
    <source>
        <dbReference type="EnsemblPlants" id="KRG93643"/>
    </source>
</evidence>
<reference evidence="2" key="2">
    <citation type="submission" date="2018-02" db="UniProtKB">
        <authorList>
            <consortium name="EnsemblPlants"/>
        </authorList>
    </citation>
    <scope>IDENTIFICATION</scope>
    <source>
        <strain evidence="2">Williams 82</strain>
    </source>
</reference>
<dbReference type="EMBL" id="CM000852">
    <property type="protein sequence ID" value="KRG93643.1"/>
    <property type="molecule type" value="Genomic_DNA"/>
</dbReference>
<protein>
    <submittedName>
        <fullName evidence="1 2">Uncharacterized protein</fullName>
    </submittedName>
</protein>
<organism evidence="1">
    <name type="scientific">Glycine max</name>
    <name type="common">Soybean</name>
    <name type="synonym">Glycine hispida</name>
    <dbReference type="NCBI Taxonomy" id="3847"/>
    <lineage>
        <taxon>Eukaryota</taxon>
        <taxon>Viridiplantae</taxon>
        <taxon>Streptophyta</taxon>
        <taxon>Embryophyta</taxon>
        <taxon>Tracheophyta</taxon>
        <taxon>Spermatophyta</taxon>
        <taxon>Magnoliopsida</taxon>
        <taxon>eudicotyledons</taxon>
        <taxon>Gunneridae</taxon>
        <taxon>Pentapetalae</taxon>
        <taxon>rosids</taxon>
        <taxon>fabids</taxon>
        <taxon>Fabales</taxon>
        <taxon>Fabaceae</taxon>
        <taxon>Papilionoideae</taxon>
        <taxon>50 kb inversion clade</taxon>
        <taxon>NPAAA clade</taxon>
        <taxon>indigoferoid/millettioid clade</taxon>
        <taxon>Phaseoleae</taxon>
        <taxon>Glycine</taxon>
        <taxon>Glycine subgen. Soja</taxon>
    </lineage>
</organism>
<name>A0A0R0EHG2_SOYBN</name>
<proteinExistence type="predicted"/>
<dbReference type="Proteomes" id="UP000008827">
    <property type="component" value="Chromosome 19"/>
</dbReference>
<gene>
    <name evidence="1" type="ORF">GLYMA_19G029800</name>
</gene>
<dbReference type="AlphaFoldDB" id="A0A0R0EHG2"/>
<dbReference type="EnsemblPlants" id="KRG93643">
    <property type="protein sequence ID" value="KRG93643"/>
    <property type="gene ID" value="GLYMA_19G029800"/>
</dbReference>
<dbReference type="InParanoid" id="A0A0R0EHG2"/>
<evidence type="ECO:0000313" key="3">
    <source>
        <dbReference type="Proteomes" id="UP000008827"/>
    </source>
</evidence>
<reference evidence="1" key="3">
    <citation type="submission" date="2018-07" db="EMBL/GenBank/DDBJ databases">
        <title>WGS assembly of Glycine max.</title>
        <authorList>
            <person name="Schmutz J."/>
            <person name="Cannon S."/>
            <person name="Schlueter J."/>
            <person name="Ma J."/>
            <person name="Mitros T."/>
            <person name="Nelson W."/>
            <person name="Hyten D."/>
            <person name="Song Q."/>
            <person name="Thelen J."/>
            <person name="Cheng J."/>
            <person name="Xu D."/>
            <person name="Hellsten U."/>
            <person name="May G."/>
            <person name="Yu Y."/>
            <person name="Sakurai T."/>
            <person name="Umezawa T."/>
            <person name="Bhattacharyya M."/>
            <person name="Sandhu D."/>
            <person name="Valliyodan B."/>
            <person name="Lindquist E."/>
            <person name="Peto M."/>
            <person name="Grant D."/>
            <person name="Shu S."/>
            <person name="Goodstein D."/>
            <person name="Barry K."/>
            <person name="Futrell-Griggs M."/>
            <person name="Abernathy B."/>
            <person name="Du J."/>
            <person name="Tian Z."/>
            <person name="Zhu L."/>
            <person name="Gill N."/>
            <person name="Joshi T."/>
            <person name="Libault M."/>
            <person name="Sethuraman A."/>
            <person name="Zhang X."/>
            <person name="Shinozaki K."/>
            <person name="Nguyen H."/>
            <person name="Wing R."/>
            <person name="Cregan P."/>
            <person name="Specht J."/>
            <person name="Grimwood J."/>
            <person name="Rokhsar D."/>
            <person name="Stacey G."/>
            <person name="Shoemaker R."/>
            <person name="Jackson S."/>
        </authorList>
    </citation>
    <scope>NUCLEOTIDE SEQUENCE</scope>
    <source>
        <tissue evidence="1">Callus</tissue>
    </source>
</reference>
<reference evidence="1 2" key="1">
    <citation type="journal article" date="2010" name="Nature">
        <title>Genome sequence of the palaeopolyploid soybean.</title>
        <authorList>
            <person name="Schmutz J."/>
            <person name="Cannon S.B."/>
            <person name="Schlueter J."/>
            <person name="Ma J."/>
            <person name="Mitros T."/>
            <person name="Nelson W."/>
            <person name="Hyten D.L."/>
            <person name="Song Q."/>
            <person name="Thelen J.J."/>
            <person name="Cheng J."/>
            <person name="Xu D."/>
            <person name="Hellsten U."/>
            <person name="May G.D."/>
            <person name="Yu Y."/>
            <person name="Sakurai T."/>
            <person name="Umezawa T."/>
            <person name="Bhattacharyya M.K."/>
            <person name="Sandhu D."/>
            <person name="Valliyodan B."/>
            <person name="Lindquist E."/>
            <person name="Peto M."/>
            <person name="Grant D."/>
            <person name="Shu S."/>
            <person name="Goodstein D."/>
            <person name="Barry K."/>
            <person name="Futrell-Griggs M."/>
            <person name="Abernathy B."/>
            <person name="Du J."/>
            <person name="Tian Z."/>
            <person name="Zhu L."/>
            <person name="Gill N."/>
            <person name="Joshi T."/>
            <person name="Libault M."/>
            <person name="Sethuraman A."/>
            <person name="Zhang X.-C."/>
            <person name="Shinozaki K."/>
            <person name="Nguyen H.T."/>
            <person name="Wing R.A."/>
            <person name="Cregan P."/>
            <person name="Specht J."/>
            <person name="Grimwood J."/>
            <person name="Rokhsar D."/>
            <person name="Stacey G."/>
            <person name="Shoemaker R.C."/>
            <person name="Jackson S.A."/>
        </authorList>
    </citation>
    <scope>NUCLEOTIDE SEQUENCE [LARGE SCALE GENOMIC DNA]</scope>
    <source>
        <strain evidence="2">cv. Williams 82</strain>
        <tissue evidence="1">Callus</tissue>
    </source>
</reference>
<dbReference type="Gramene" id="KRG93643">
    <property type="protein sequence ID" value="KRG93643"/>
    <property type="gene ID" value="GLYMA_19G029800"/>
</dbReference>
<keyword evidence="3" id="KW-1185">Reference proteome</keyword>
<evidence type="ECO:0000313" key="1">
    <source>
        <dbReference type="EMBL" id="KRG93643.1"/>
    </source>
</evidence>
<accession>A0A0R0EHG2</accession>
<sequence>MQYFTYWRNITPLPISFWISNAVFHVLEKHNTTIWKLPPHSVSTFCLASTLFRPLLPPSLNPTPV</sequence>